<organism evidence="6 8">
    <name type="scientific">Rhodococcus opacus</name>
    <name type="common">Nocardia opaca</name>
    <dbReference type="NCBI Taxonomy" id="37919"/>
    <lineage>
        <taxon>Bacteria</taxon>
        <taxon>Bacillati</taxon>
        <taxon>Actinomycetota</taxon>
        <taxon>Actinomycetes</taxon>
        <taxon>Mycobacteriales</taxon>
        <taxon>Nocardiaceae</taxon>
        <taxon>Rhodococcus</taxon>
    </lineage>
</organism>
<dbReference type="Gene3D" id="1.10.357.10">
    <property type="entry name" value="Tetracycline Repressor, domain 2"/>
    <property type="match status" value="1"/>
</dbReference>
<evidence type="ECO:0000313" key="7">
    <source>
        <dbReference type="Proteomes" id="UP001066327"/>
    </source>
</evidence>
<protein>
    <submittedName>
        <fullName evidence="6">TetR/AcrR family transcriptional regulator</fullName>
    </submittedName>
</protein>
<name>A0AAX3YUB4_RHOOP</name>
<evidence type="ECO:0000313" key="8">
    <source>
        <dbReference type="Proteomes" id="UP001231166"/>
    </source>
</evidence>
<evidence type="ECO:0000313" key="6">
    <source>
        <dbReference type="EMBL" id="WLF52338.1"/>
    </source>
</evidence>
<evidence type="ECO:0000313" key="4">
    <source>
        <dbReference type="EMBL" id="MCZ4588828.1"/>
    </source>
</evidence>
<dbReference type="Proteomes" id="UP001231166">
    <property type="component" value="Plasmid pRho-VOC14-L"/>
</dbReference>
<evidence type="ECO:0000256" key="1">
    <source>
        <dbReference type="ARBA" id="ARBA00023125"/>
    </source>
</evidence>
<feature type="DNA-binding region" description="H-T-H motif" evidence="2">
    <location>
        <begin position="33"/>
        <end position="52"/>
    </location>
</feature>
<dbReference type="InterPro" id="IPR001647">
    <property type="entry name" value="HTH_TetR"/>
</dbReference>
<dbReference type="InterPro" id="IPR050624">
    <property type="entry name" value="HTH-type_Tx_Regulator"/>
</dbReference>
<dbReference type="PROSITE" id="PS50977">
    <property type="entry name" value="HTH_TETR_2"/>
    <property type="match status" value="1"/>
</dbReference>
<accession>A0AAX3YUB4</accession>
<dbReference type="AlphaFoldDB" id="A0AAX3YUB4"/>
<dbReference type="Proteomes" id="UP001066327">
    <property type="component" value="Unassembled WGS sequence"/>
</dbReference>
<dbReference type="EMBL" id="CP130956">
    <property type="protein sequence ID" value="WLF51865.1"/>
    <property type="molecule type" value="Genomic_DNA"/>
</dbReference>
<feature type="domain" description="HTH tetR-type" evidence="3">
    <location>
        <begin position="10"/>
        <end position="70"/>
    </location>
</feature>
<keyword evidence="6" id="KW-0614">Plasmid</keyword>
<geneLocation type="plasmid" evidence="6 8">
    <name>pRho-VOC14-L</name>
</geneLocation>
<dbReference type="GO" id="GO:0003677">
    <property type="term" value="F:DNA binding"/>
    <property type="evidence" value="ECO:0007669"/>
    <property type="project" value="UniProtKB-UniRule"/>
</dbReference>
<dbReference type="SUPFAM" id="SSF46689">
    <property type="entry name" value="Homeodomain-like"/>
    <property type="match status" value="1"/>
</dbReference>
<dbReference type="RefSeq" id="WP_095870642.1">
    <property type="nucleotide sequence ID" value="NZ_CP130956.1"/>
</dbReference>
<gene>
    <name evidence="4" type="ORF">O4328_35150</name>
    <name evidence="5" type="ORF">Q5707_41060</name>
    <name evidence="6" type="ORF">Q5707_43935</name>
</gene>
<dbReference type="PANTHER" id="PTHR43479">
    <property type="entry name" value="ACREF/ENVCD OPERON REPRESSOR-RELATED"/>
    <property type="match status" value="1"/>
</dbReference>
<evidence type="ECO:0000256" key="2">
    <source>
        <dbReference type="PROSITE-ProRule" id="PRU00335"/>
    </source>
</evidence>
<reference evidence="4" key="1">
    <citation type="submission" date="2022-12" db="EMBL/GenBank/DDBJ databases">
        <authorList>
            <person name="Krivoruchko A.V."/>
            <person name="Elkin A."/>
        </authorList>
    </citation>
    <scope>NUCLEOTIDE SEQUENCE</scope>
    <source>
        <strain evidence="4">IEGM 249</strain>
    </source>
</reference>
<dbReference type="EMBL" id="CP130956">
    <property type="protein sequence ID" value="WLF52338.1"/>
    <property type="molecule type" value="Genomic_DNA"/>
</dbReference>
<reference evidence="6" key="2">
    <citation type="submission" date="2023-07" db="EMBL/GenBank/DDBJ databases">
        <title>Genomic analysis of Rhodococcus opacus VOC-14 with glycol ethers degradation activity.</title>
        <authorList>
            <person name="Narkevich D.A."/>
            <person name="Hlushen A.M."/>
            <person name="Akhremchuk A.E."/>
            <person name="Sikolenko M.A."/>
            <person name="Valentovich L.N."/>
        </authorList>
    </citation>
    <scope>NUCLEOTIDE SEQUENCE</scope>
    <source>
        <strain evidence="6">VOC-14</strain>
        <plasmid evidence="6">pRho-VOC14-L</plasmid>
    </source>
</reference>
<dbReference type="PANTHER" id="PTHR43479:SF7">
    <property type="entry name" value="TETR-FAMILY TRANSCRIPTIONAL REGULATOR"/>
    <property type="match status" value="1"/>
</dbReference>
<evidence type="ECO:0000313" key="5">
    <source>
        <dbReference type="EMBL" id="WLF51865.1"/>
    </source>
</evidence>
<dbReference type="EMBL" id="JAPWIS010000025">
    <property type="protein sequence ID" value="MCZ4588828.1"/>
    <property type="molecule type" value="Genomic_DNA"/>
</dbReference>
<dbReference type="Pfam" id="PF00440">
    <property type="entry name" value="TetR_N"/>
    <property type="match status" value="1"/>
</dbReference>
<sequence>MVKSADRRVRRTKGLLHQALIELLLEKGYTRTTVQDILDRADIGRSTFYSHYRDKDDLLVVSCTEYLRAAVHKTRADAARLWEPVQTMLQLAEQHRELYRALVGRRSSGVLLRATQQMVAEILAENLRGRLDIDDAEIDTTLTFLSWALVGVLGSIAEDSVSASDAFSTFERRLGHGLSARRSISAPE</sequence>
<dbReference type="InterPro" id="IPR009057">
    <property type="entry name" value="Homeodomain-like_sf"/>
</dbReference>
<proteinExistence type="predicted"/>
<dbReference type="PRINTS" id="PR00455">
    <property type="entry name" value="HTHTETR"/>
</dbReference>
<evidence type="ECO:0000259" key="3">
    <source>
        <dbReference type="PROSITE" id="PS50977"/>
    </source>
</evidence>
<keyword evidence="1 2" id="KW-0238">DNA-binding</keyword>
<keyword evidence="7" id="KW-1185">Reference proteome</keyword>